<feature type="non-terminal residue" evidence="1">
    <location>
        <position position="492"/>
    </location>
</feature>
<name>A0A2T3ZXH2_TRIHA</name>
<sequence length="492" mass="56261">MTMDAKYIEGVVRVPLSQFVSEDDRRAASGILISGFEGVLQNLKHQLTGYIDQRIQARLLNILKLNAAEFRRISNSEAICSIASRDICCVVNGGVLQAAKELHGTDESFECTVHMCCLPPPQSKKISDGDIFQNVRYFATQRRYDIAQQWINILSAPKRRHLTFIFDRPVIMDSLDRLLCYPGLWAGLQLGNWAKHLAAHVDKCIVNYLEYINSSYERIFSGHEESKHLLDESTVYQLQNLTPAWCNNDRLYIQEAFRKKIIFKSIESEEILTRLEQNLLSFPGIIPSIQTFHQNMKYLTIGVKILEKYVEVKPPAGKKSDITRTKPDLFDNLSRDWFVDKAAKSLQTDHEKFIAPAVVNAHGSVAQLLVAALRYFPLLSSEGPLQDFRGECEAPLVSSDYIKLLCQTASQLGFDNEKIRKHAGDVQIDYRQYEKPFARMRWRSGKPPFYSFTLLYNQSFMLRLFGKPFGPSTVPSPLCIQSNILRSFFGFY</sequence>
<keyword evidence="2" id="KW-1185">Reference proteome</keyword>
<dbReference type="GeneID" id="36629953"/>
<protein>
    <submittedName>
        <fullName evidence="1">Uncharacterized protein</fullName>
    </submittedName>
</protein>
<dbReference type="InterPro" id="IPR022198">
    <property type="entry name" value="DUF3723"/>
</dbReference>
<dbReference type="Proteomes" id="UP000241690">
    <property type="component" value="Unassembled WGS sequence"/>
</dbReference>
<dbReference type="Pfam" id="PF12520">
    <property type="entry name" value="DUF3723"/>
    <property type="match status" value="1"/>
</dbReference>
<proteinExistence type="predicted"/>
<accession>A0A2T3ZXH2</accession>
<dbReference type="EMBL" id="KZ679692">
    <property type="protein sequence ID" value="PTB49512.1"/>
    <property type="molecule type" value="Genomic_DNA"/>
</dbReference>
<dbReference type="RefSeq" id="XP_024769189.1">
    <property type="nucleotide sequence ID" value="XM_024921372.1"/>
</dbReference>
<dbReference type="AlphaFoldDB" id="A0A2T3ZXH2"/>
<evidence type="ECO:0000313" key="1">
    <source>
        <dbReference type="EMBL" id="PTB49512.1"/>
    </source>
</evidence>
<organism evidence="1 2">
    <name type="scientific">Trichoderma harzianum CBS 226.95</name>
    <dbReference type="NCBI Taxonomy" id="983964"/>
    <lineage>
        <taxon>Eukaryota</taxon>
        <taxon>Fungi</taxon>
        <taxon>Dikarya</taxon>
        <taxon>Ascomycota</taxon>
        <taxon>Pezizomycotina</taxon>
        <taxon>Sordariomycetes</taxon>
        <taxon>Hypocreomycetidae</taxon>
        <taxon>Hypocreales</taxon>
        <taxon>Hypocreaceae</taxon>
        <taxon>Trichoderma</taxon>
    </lineage>
</organism>
<gene>
    <name evidence="1" type="ORF">M431DRAFT_55278</name>
</gene>
<dbReference type="STRING" id="983964.A0A2T3ZXH2"/>
<evidence type="ECO:0000313" key="2">
    <source>
        <dbReference type="Proteomes" id="UP000241690"/>
    </source>
</evidence>
<reference evidence="1 2" key="1">
    <citation type="submission" date="2016-07" db="EMBL/GenBank/DDBJ databases">
        <title>Multiple horizontal gene transfer events from other fungi enriched the ability of initially mycotrophic Trichoderma (Ascomycota) to feed on dead plant biomass.</title>
        <authorList>
            <consortium name="DOE Joint Genome Institute"/>
            <person name="Aerts A."/>
            <person name="Atanasova L."/>
            <person name="Chenthamara K."/>
            <person name="Zhang J."/>
            <person name="Grujic M."/>
            <person name="Henrissat B."/>
            <person name="Kuo A."/>
            <person name="Salamov A."/>
            <person name="Lipzen A."/>
            <person name="Labutti K."/>
            <person name="Barry K."/>
            <person name="Miao Y."/>
            <person name="Rahimi M.J."/>
            <person name="Shen Q."/>
            <person name="Grigoriev I.V."/>
            <person name="Kubicek C.P."/>
            <person name="Druzhinina I.S."/>
        </authorList>
    </citation>
    <scope>NUCLEOTIDE SEQUENCE [LARGE SCALE GENOMIC DNA]</scope>
    <source>
        <strain evidence="1 2">CBS 226.95</strain>
    </source>
</reference>